<dbReference type="InterPro" id="IPR037523">
    <property type="entry name" value="VOC_core"/>
</dbReference>
<keyword evidence="3" id="KW-0046">Antibiotic resistance</keyword>
<dbReference type="PROSITE" id="PS51819">
    <property type="entry name" value="VOC"/>
    <property type="match status" value="1"/>
</dbReference>
<sequence length="210" mass="22757">MATIETYRKLAKLLVRWHREGNYSVGGKLRMLDRFRHVTDRDALDMPMPLALAQEVIAVEAGFADWPALKAATAGSAKTPRPDPGAPVVGGAVPIFFVSDVAAAAAFYRDKLGFAVDFLHGKPPFYGAVSRGGARLHLRFVGKPNFAALAATEPSLILATIAVSNVKALFEEYQGRDVAFPQHITKQAWGGTDFQVRDPDGNVLSFVQYG</sequence>
<dbReference type="RefSeq" id="WP_343889541.1">
    <property type="nucleotide sequence ID" value="NZ_BAAAEH010000022.1"/>
</dbReference>
<dbReference type="Proteomes" id="UP001419910">
    <property type="component" value="Unassembled WGS sequence"/>
</dbReference>
<accession>A0ABU9Y1J6</accession>
<dbReference type="InterPro" id="IPR029068">
    <property type="entry name" value="Glyas_Bleomycin-R_OHBP_Dase"/>
</dbReference>
<organism evidence="5 6">
    <name type="scientific">Sphingomonas oligophenolica</name>
    <dbReference type="NCBI Taxonomy" id="301154"/>
    <lineage>
        <taxon>Bacteria</taxon>
        <taxon>Pseudomonadati</taxon>
        <taxon>Pseudomonadota</taxon>
        <taxon>Alphaproteobacteria</taxon>
        <taxon>Sphingomonadales</taxon>
        <taxon>Sphingomonadaceae</taxon>
        <taxon>Sphingomonas</taxon>
    </lineage>
</organism>
<evidence type="ECO:0000256" key="1">
    <source>
        <dbReference type="ARBA" id="ARBA00011051"/>
    </source>
</evidence>
<feature type="domain" description="VOC" evidence="4">
    <location>
        <begin position="88"/>
        <end position="209"/>
    </location>
</feature>
<evidence type="ECO:0000259" key="4">
    <source>
        <dbReference type="PROSITE" id="PS51819"/>
    </source>
</evidence>
<comment type="similarity">
    <text evidence="1">Belongs to the bleomycin resistance protein family.</text>
</comment>
<dbReference type="Pfam" id="PF00903">
    <property type="entry name" value="Glyoxalase"/>
    <property type="match status" value="1"/>
</dbReference>
<dbReference type="EMBL" id="JBDIME010000005">
    <property type="protein sequence ID" value="MEN2789682.1"/>
    <property type="molecule type" value="Genomic_DNA"/>
</dbReference>
<dbReference type="InterPro" id="IPR004360">
    <property type="entry name" value="Glyas_Fos-R_dOase_dom"/>
</dbReference>
<comment type="caution">
    <text evidence="5">The sequence shown here is derived from an EMBL/GenBank/DDBJ whole genome shotgun (WGS) entry which is preliminary data.</text>
</comment>
<gene>
    <name evidence="5" type="ORF">ABC974_08600</name>
</gene>
<evidence type="ECO:0000256" key="2">
    <source>
        <dbReference type="ARBA" id="ARBA00021572"/>
    </source>
</evidence>
<proteinExistence type="inferred from homology"/>
<evidence type="ECO:0000313" key="5">
    <source>
        <dbReference type="EMBL" id="MEN2789682.1"/>
    </source>
</evidence>
<keyword evidence="6" id="KW-1185">Reference proteome</keyword>
<name>A0ABU9Y1J6_9SPHN</name>
<evidence type="ECO:0000313" key="6">
    <source>
        <dbReference type="Proteomes" id="UP001419910"/>
    </source>
</evidence>
<dbReference type="SUPFAM" id="SSF54593">
    <property type="entry name" value="Glyoxalase/Bleomycin resistance protein/Dihydroxybiphenyl dioxygenase"/>
    <property type="match status" value="1"/>
</dbReference>
<evidence type="ECO:0000256" key="3">
    <source>
        <dbReference type="ARBA" id="ARBA00023251"/>
    </source>
</evidence>
<dbReference type="CDD" id="cd08349">
    <property type="entry name" value="BLMA_like"/>
    <property type="match status" value="1"/>
</dbReference>
<dbReference type="Gene3D" id="3.10.180.10">
    <property type="entry name" value="2,3-Dihydroxybiphenyl 1,2-Dioxygenase, domain 1"/>
    <property type="match status" value="1"/>
</dbReference>
<reference evidence="5 6" key="1">
    <citation type="submission" date="2024-05" db="EMBL/GenBank/DDBJ databases">
        <authorList>
            <person name="Liu Q."/>
            <person name="Xin Y.-H."/>
        </authorList>
    </citation>
    <scope>NUCLEOTIDE SEQUENCE [LARGE SCALE GENOMIC DNA]</scope>
    <source>
        <strain evidence="5 6">CGMCC 1.10181</strain>
    </source>
</reference>
<protein>
    <recommendedName>
        <fullName evidence="2">Bleomycin resistance protein</fullName>
    </recommendedName>
</protein>
<dbReference type="InterPro" id="IPR000335">
    <property type="entry name" value="Bleomycin-R"/>
</dbReference>